<dbReference type="EMBL" id="BNCO01000005">
    <property type="protein sequence ID" value="GIL48277.1"/>
    <property type="molecule type" value="Genomic_DNA"/>
</dbReference>
<dbReference type="Gene3D" id="3.30.40.10">
    <property type="entry name" value="Zinc/RING finger domain, C3HC4 (zinc finger)"/>
    <property type="match status" value="1"/>
</dbReference>
<dbReference type="InterPro" id="IPR011011">
    <property type="entry name" value="Znf_FYVE_PHD"/>
</dbReference>
<protein>
    <submittedName>
        <fullName evidence="3">Uncharacterized protein</fullName>
    </submittedName>
</protein>
<keyword evidence="2" id="KW-0862">Zinc</keyword>
<dbReference type="AlphaFoldDB" id="A0A8J4AUP5"/>
<evidence type="ECO:0000313" key="3">
    <source>
        <dbReference type="EMBL" id="GIL48277.1"/>
    </source>
</evidence>
<keyword evidence="1" id="KW-0479">Metal-binding</keyword>
<reference evidence="3" key="1">
    <citation type="journal article" date="2021" name="Proc. Natl. Acad. Sci. U.S.A.">
        <title>Three genomes in the algal genus Volvox reveal the fate of a haploid sex-determining region after a transition to homothallism.</title>
        <authorList>
            <person name="Yamamoto K."/>
            <person name="Hamaji T."/>
            <person name="Kawai-Toyooka H."/>
            <person name="Matsuzaki R."/>
            <person name="Takahashi F."/>
            <person name="Nishimura Y."/>
            <person name="Kawachi M."/>
            <person name="Noguchi H."/>
            <person name="Minakuchi Y."/>
            <person name="Umen J.G."/>
            <person name="Toyoda A."/>
            <person name="Nozaki H."/>
        </authorList>
    </citation>
    <scope>NUCLEOTIDE SEQUENCE</scope>
    <source>
        <strain evidence="3">NIES-3780</strain>
    </source>
</reference>
<keyword evidence="1" id="KW-0863">Zinc-finger</keyword>
<dbReference type="Proteomes" id="UP000747399">
    <property type="component" value="Unassembled WGS sequence"/>
</dbReference>
<proteinExistence type="predicted"/>
<dbReference type="InterPro" id="IPR013083">
    <property type="entry name" value="Znf_RING/FYVE/PHD"/>
</dbReference>
<gene>
    <name evidence="3" type="ORF">Vafri_4924</name>
</gene>
<keyword evidence="4" id="KW-1185">Reference proteome</keyword>
<comment type="caution">
    <text evidence="3">The sequence shown here is derived from an EMBL/GenBank/DDBJ whole genome shotgun (WGS) entry which is preliminary data.</text>
</comment>
<dbReference type="GO" id="GO:0008270">
    <property type="term" value="F:zinc ion binding"/>
    <property type="evidence" value="ECO:0007669"/>
    <property type="project" value="UniProtKB-KW"/>
</dbReference>
<evidence type="ECO:0000256" key="1">
    <source>
        <dbReference type="ARBA" id="ARBA00022771"/>
    </source>
</evidence>
<evidence type="ECO:0000256" key="2">
    <source>
        <dbReference type="ARBA" id="ARBA00022833"/>
    </source>
</evidence>
<name>A0A8J4AUP5_9CHLO</name>
<organism evidence="3 4">
    <name type="scientific">Volvox africanus</name>
    <dbReference type="NCBI Taxonomy" id="51714"/>
    <lineage>
        <taxon>Eukaryota</taxon>
        <taxon>Viridiplantae</taxon>
        <taxon>Chlorophyta</taxon>
        <taxon>core chlorophytes</taxon>
        <taxon>Chlorophyceae</taxon>
        <taxon>CS clade</taxon>
        <taxon>Chlamydomonadales</taxon>
        <taxon>Volvocaceae</taxon>
        <taxon>Volvox</taxon>
    </lineage>
</organism>
<evidence type="ECO:0000313" key="4">
    <source>
        <dbReference type="Proteomes" id="UP000747399"/>
    </source>
</evidence>
<sequence length="120" mass="13201">MWYSAWHTYCLKPPMEGAWVCPRCAGKEVTGEQLQARHPGSSHSMAVRLKHLKELEGAAFMREQRGRGKRGVRQMGIASYAGRQGASHRFQVIYEDGVVGLLGLPGLHNRLPAICDGGAD</sequence>
<dbReference type="SUPFAM" id="SSF57903">
    <property type="entry name" value="FYVE/PHD zinc finger"/>
    <property type="match status" value="1"/>
</dbReference>
<accession>A0A8J4AUP5</accession>